<name>A0A8E2EG55_9PEZI</name>
<sequence length="76" mass="9027">MHCLFLLVLSVRPATKSSNRFIHGRLRMRLLLWLIYDACLSFRSSSFRVFHGFLQASMELYQCFLTLAQMMIEHRS</sequence>
<keyword evidence="2" id="KW-1185">Reference proteome</keyword>
<dbReference type="Proteomes" id="UP000250266">
    <property type="component" value="Unassembled WGS sequence"/>
</dbReference>
<dbReference type="EMBL" id="KV744874">
    <property type="protein sequence ID" value="OCK82918.1"/>
    <property type="molecule type" value="Genomic_DNA"/>
</dbReference>
<evidence type="ECO:0000313" key="1">
    <source>
        <dbReference type="EMBL" id="OCK82918.1"/>
    </source>
</evidence>
<gene>
    <name evidence="1" type="ORF">K432DRAFT_203153</name>
</gene>
<organism evidence="1 2">
    <name type="scientific">Lepidopterella palustris CBS 459.81</name>
    <dbReference type="NCBI Taxonomy" id="1314670"/>
    <lineage>
        <taxon>Eukaryota</taxon>
        <taxon>Fungi</taxon>
        <taxon>Dikarya</taxon>
        <taxon>Ascomycota</taxon>
        <taxon>Pezizomycotina</taxon>
        <taxon>Dothideomycetes</taxon>
        <taxon>Pleosporomycetidae</taxon>
        <taxon>Mytilinidiales</taxon>
        <taxon>Argynnaceae</taxon>
        <taxon>Lepidopterella</taxon>
    </lineage>
</organism>
<dbReference type="AlphaFoldDB" id="A0A8E2EG55"/>
<evidence type="ECO:0000313" key="2">
    <source>
        <dbReference type="Proteomes" id="UP000250266"/>
    </source>
</evidence>
<proteinExistence type="predicted"/>
<protein>
    <submittedName>
        <fullName evidence="1">Uncharacterized protein</fullName>
    </submittedName>
</protein>
<accession>A0A8E2EG55</accession>
<reference evidence="1 2" key="1">
    <citation type="journal article" date="2016" name="Nat. Commun.">
        <title>Ectomycorrhizal ecology is imprinted in the genome of the dominant symbiotic fungus Cenococcum geophilum.</title>
        <authorList>
            <consortium name="DOE Joint Genome Institute"/>
            <person name="Peter M."/>
            <person name="Kohler A."/>
            <person name="Ohm R.A."/>
            <person name="Kuo A."/>
            <person name="Krutzmann J."/>
            <person name="Morin E."/>
            <person name="Arend M."/>
            <person name="Barry K.W."/>
            <person name="Binder M."/>
            <person name="Choi C."/>
            <person name="Clum A."/>
            <person name="Copeland A."/>
            <person name="Grisel N."/>
            <person name="Haridas S."/>
            <person name="Kipfer T."/>
            <person name="LaButti K."/>
            <person name="Lindquist E."/>
            <person name="Lipzen A."/>
            <person name="Maire R."/>
            <person name="Meier B."/>
            <person name="Mihaltcheva S."/>
            <person name="Molinier V."/>
            <person name="Murat C."/>
            <person name="Poggeler S."/>
            <person name="Quandt C.A."/>
            <person name="Sperisen C."/>
            <person name="Tritt A."/>
            <person name="Tisserant E."/>
            <person name="Crous P.W."/>
            <person name="Henrissat B."/>
            <person name="Nehls U."/>
            <person name="Egli S."/>
            <person name="Spatafora J.W."/>
            <person name="Grigoriev I.V."/>
            <person name="Martin F.M."/>
        </authorList>
    </citation>
    <scope>NUCLEOTIDE SEQUENCE [LARGE SCALE GENOMIC DNA]</scope>
    <source>
        <strain evidence="1 2">CBS 459.81</strain>
    </source>
</reference>